<protein>
    <submittedName>
        <fullName evidence="2">Ppx/GppA family phosphatase</fullName>
    </submittedName>
</protein>
<dbReference type="InterPro" id="IPR043129">
    <property type="entry name" value="ATPase_NBD"/>
</dbReference>
<sequence>MRVAVVDIGTNSTRLLLADVEDDGARVTELLRRSIVTRLGEGVDQSGRLGDEPMQRVFTVLDEYRRLIDEHGATATFAVLTSASRDAANGPEFRQIVTDRYGLDAHVIDGDTEANLTFTGATSERPHDGEEIVVVDIGGGSTEFVVGRDGHVDFHVSTQVGVVRHGERYLLHDPPHHDEMEAMAHDVRHVFRTAVPDDLRAKTTRGIAVAGTATQSAAIDLELEPYEAAKVHGHILELATLELLLARLAQMPLAERRHVVGLDPDRAPTIVAGVAMLMEAMRAYDLEQVEVSEHDILRGAALALARGEVR</sequence>
<evidence type="ECO:0000313" key="3">
    <source>
        <dbReference type="Proteomes" id="UP001058860"/>
    </source>
</evidence>
<name>A0ABY5PNI7_9ACTN</name>
<feature type="domain" description="Ppx/GppA phosphatase N-terminal" evidence="1">
    <location>
        <begin position="23"/>
        <end position="293"/>
    </location>
</feature>
<organism evidence="2 3">
    <name type="scientific">Svornostia abyssi</name>
    <dbReference type="NCBI Taxonomy" id="2898438"/>
    <lineage>
        <taxon>Bacteria</taxon>
        <taxon>Bacillati</taxon>
        <taxon>Actinomycetota</taxon>
        <taxon>Thermoleophilia</taxon>
        <taxon>Solirubrobacterales</taxon>
        <taxon>Baekduiaceae</taxon>
        <taxon>Svornostia</taxon>
    </lineage>
</organism>
<dbReference type="InterPro" id="IPR050273">
    <property type="entry name" value="GppA/Ppx_hydrolase"/>
</dbReference>
<dbReference type="Proteomes" id="UP001058860">
    <property type="component" value="Chromosome"/>
</dbReference>
<dbReference type="Gene3D" id="3.30.420.40">
    <property type="match status" value="1"/>
</dbReference>
<reference evidence="3" key="1">
    <citation type="submission" date="2021-11" db="EMBL/GenBank/DDBJ databases">
        <title>Cultivation dependent microbiological survey of springs from the worlds oldest radium mine currently devoted to the extraction of radon-saturated water.</title>
        <authorList>
            <person name="Kapinusova G."/>
            <person name="Smrhova T."/>
            <person name="Strejcek M."/>
            <person name="Suman J."/>
            <person name="Jani K."/>
            <person name="Pajer P."/>
            <person name="Uhlik O."/>
        </authorList>
    </citation>
    <scope>NUCLEOTIDE SEQUENCE [LARGE SCALE GENOMIC DNA]</scope>
    <source>
        <strain evidence="3">J379</strain>
    </source>
</reference>
<dbReference type="EMBL" id="CP088295">
    <property type="protein sequence ID" value="UUY05887.1"/>
    <property type="molecule type" value="Genomic_DNA"/>
</dbReference>
<dbReference type="CDD" id="cd24054">
    <property type="entry name" value="ASKHA_NBD_AaPPX-GppA_MtPPX2-like"/>
    <property type="match status" value="1"/>
</dbReference>
<dbReference type="RefSeq" id="WP_353866327.1">
    <property type="nucleotide sequence ID" value="NZ_CP088295.1"/>
</dbReference>
<gene>
    <name evidence="2" type="ORF">LRS13_10330</name>
</gene>
<evidence type="ECO:0000259" key="1">
    <source>
        <dbReference type="Pfam" id="PF02541"/>
    </source>
</evidence>
<evidence type="ECO:0000313" key="2">
    <source>
        <dbReference type="EMBL" id="UUY05887.1"/>
    </source>
</evidence>
<dbReference type="PANTHER" id="PTHR30005:SF13">
    <property type="entry name" value="EXOPOLYPHOSPHATASE 2"/>
    <property type="match status" value="1"/>
</dbReference>
<dbReference type="Pfam" id="PF02541">
    <property type="entry name" value="Ppx-GppA"/>
    <property type="match status" value="1"/>
</dbReference>
<dbReference type="Gene3D" id="3.30.420.150">
    <property type="entry name" value="Exopolyphosphatase. Domain 2"/>
    <property type="match status" value="1"/>
</dbReference>
<dbReference type="InterPro" id="IPR003695">
    <property type="entry name" value="Ppx_GppA_N"/>
</dbReference>
<proteinExistence type="predicted"/>
<dbReference type="SUPFAM" id="SSF53067">
    <property type="entry name" value="Actin-like ATPase domain"/>
    <property type="match status" value="2"/>
</dbReference>
<dbReference type="PANTHER" id="PTHR30005">
    <property type="entry name" value="EXOPOLYPHOSPHATASE"/>
    <property type="match status" value="1"/>
</dbReference>
<accession>A0ABY5PNI7</accession>
<keyword evidence="3" id="KW-1185">Reference proteome</keyword>